<sequence length="110" mass="11517">MAAVGGGILLLHTGPPKTPPAPPRDRLGILSAPPEASARAGGVLISKVRRGGPASSAGLMTGDVVVEFAGERTQRREDLLRVIAATPPGSFVPISYRRRDETLLTVMRLP</sequence>
<feature type="domain" description="PDZ" evidence="2">
    <location>
        <begin position="27"/>
        <end position="98"/>
    </location>
</feature>
<evidence type="ECO:0000313" key="4">
    <source>
        <dbReference type="Proteomes" id="UP001162318"/>
    </source>
</evidence>
<evidence type="ECO:0000313" key="3">
    <source>
        <dbReference type="EMBL" id="MDH2135171.1"/>
    </source>
</evidence>
<dbReference type="Pfam" id="PF13180">
    <property type="entry name" value="PDZ_2"/>
    <property type="match status" value="1"/>
</dbReference>
<dbReference type="Gene3D" id="2.30.42.10">
    <property type="match status" value="1"/>
</dbReference>
<dbReference type="InterPro" id="IPR036034">
    <property type="entry name" value="PDZ_sf"/>
</dbReference>
<proteinExistence type="predicted"/>
<feature type="region of interest" description="Disordered" evidence="1">
    <location>
        <begin position="1"/>
        <end position="23"/>
    </location>
</feature>
<dbReference type="RefSeq" id="WP_279729901.1">
    <property type="nucleotide sequence ID" value="NZ_JAOCKY010000087.1"/>
</dbReference>
<organism evidence="3 4">
    <name type="scientific">Sphingobium yanoikuyae</name>
    <name type="common">Sphingomonas yanoikuyae</name>
    <dbReference type="NCBI Taxonomy" id="13690"/>
    <lineage>
        <taxon>Bacteria</taxon>
        <taxon>Pseudomonadati</taxon>
        <taxon>Pseudomonadota</taxon>
        <taxon>Alphaproteobacteria</taxon>
        <taxon>Sphingomonadales</taxon>
        <taxon>Sphingomonadaceae</taxon>
        <taxon>Sphingobium</taxon>
    </lineage>
</organism>
<dbReference type="SMART" id="SM00228">
    <property type="entry name" value="PDZ"/>
    <property type="match status" value="1"/>
</dbReference>
<evidence type="ECO:0000256" key="1">
    <source>
        <dbReference type="SAM" id="MobiDB-lite"/>
    </source>
</evidence>
<accession>A0AA42X382</accession>
<dbReference type="PROSITE" id="PS50106">
    <property type="entry name" value="PDZ"/>
    <property type="match status" value="1"/>
</dbReference>
<dbReference type="EMBL" id="JAOCKX010000091">
    <property type="protein sequence ID" value="MDH2135171.1"/>
    <property type="molecule type" value="Genomic_DNA"/>
</dbReference>
<gene>
    <name evidence="3" type="ORF">N5J77_29000</name>
</gene>
<dbReference type="Proteomes" id="UP001162318">
    <property type="component" value="Unassembled WGS sequence"/>
</dbReference>
<protein>
    <submittedName>
        <fullName evidence="3">PDZ domain-containing protein</fullName>
    </submittedName>
</protein>
<dbReference type="AlphaFoldDB" id="A0AA42X382"/>
<reference evidence="3" key="1">
    <citation type="submission" date="2022-09" db="EMBL/GenBank/DDBJ databases">
        <title>Intensive care unit water sources are persistently colonized with multi-drug resistant bacteria and are the site of extensive horizontal gene transfer of antibiotic resistance genes.</title>
        <authorList>
            <person name="Diorio-Toth L."/>
        </authorList>
    </citation>
    <scope>NUCLEOTIDE SEQUENCE</scope>
    <source>
        <strain evidence="3">GD03659</strain>
    </source>
</reference>
<evidence type="ECO:0000259" key="2">
    <source>
        <dbReference type="PROSITE" id="PS50106"/>
    </source>
</evidence>
<comment type="caution">
    <text evidence="3">The sequence shown here is derived from an EMBL/GenBank/DDBJ whole genome shotgun (WGS) entry which is preliminary data.</text>
</comment>
<dbReference type="InterPro" id="IPR001478">
    <property type="entry name" value="PDZ"/>
</dbReference>
<name>A0AA42X382_SPHYA</name>
<dbReference type="SUPFAM" id="SSF50156">
    <property type="entry name" value="PDZ domain-like"/>
    <property type="match status" value="1"/>
</dbReference>